<dbReference type="PANTHER" id="PTHR10622">
    <property type="entry name" value="HET DOMAIN-CONTAINING PROTEIN"/>
    <property type="match status" value="1"/>
</dbReference>
<evidence type="ECO:0000313" key="2">
    <source>
        <dbReference type="EMBL" id="RYO41550.1"/>
    </source>
</evidence>
<dbReference type="PANTHER" id="PTHR10622:SF10">
    <property type="entry name" value="HET DOMAIN-CONTAINING PROTEIN"/>
    <property type="match status" value="1"/>
</dbReference>
<keyword evidence="3" id="KW-1185">Reference proteome</keyword>
<gene>
    <name evidence="2" type="ORF">AA0113_g10961</name>
</gene>
<accession>A0A4Q4QGX3</accession>
<dbReference type="EMBL" id="PEJP01000060">
    <property type="protein sequence ID" value="RYO41550.1"/>
    <property type="molecule type" value="Genomic_DNA"/>
</dbReference>
<reference evidence="3" key="1">
    <citation type="journal article" date="2019" name="bioRxiv">
        <title>Genomics, evolutionary history and diagnostics of the Alternaria alternata species group including apple and Asian pear pathotypes.</title>
        <authorList>
            <person name="Armitage A.D."/>
            <person name="Cockerton H.M."/>
            <person name="Sreenivasaprasad S."/>
            <person name="Woodhall J.W."/>
            <person name="Lane C.R."/>
            <person name="Harrison R.J."/>
            <person name="Clarkson J.P."/>
        </authorList>
    </citation>
    <scope>NUCLEOTIDE SEQUENCE [LARGE SCALE GENOMIC DNA]</scope>
    <source>
        <strain evidence="3">RGR 97.0016</strain>
    </source>
</reference>
<dbReference type="AlphaFoldDB" id="A0A4Q4QGX3"/>
<dbReference type="OrthoDB" id="674604at2759"/>
<dbReference type="Proteomes" id="UP000293823">
    <property type="component" value="Unassembled WGS sequence"/>
</dbReference>
<feature type="domain" description="Heterokaryon incompatibility" evidence="1">
    <location>
        <begin position="22"/>
        <end position="109"/>
    </location>
</feature>
<dbReference type="Pfam" id="PF06985">
    <property type="entry name" value="HET"/>
    <property type="match status" value="1"/>
</dbReference>
<name>A0A4Q4QGX3_9PLEO</name>
<protein>
    <recommendedName>
        <fullName evidence="1">Heterokaryon incompatibility domain-containing protein</fullName>
    </recommendedName>
</protein>
<organism evidence="2 3">
    <name type="scientific">Alternaria arborescens</name>
    <dbReference type="NCBI Taxonomy" id="156630"/>
    <lineage>
        <taxon>Eukaryota</taxon>
        <taxon>Fungi</taxon>
        <taxon>Dikarya</taxon>
        <taxon>Ascomycota</taxon>
        <taxon>Pezizomycotina</taxon>
        <taxon>Dothideomycetes</taxon>
        <taxon>Pleosporomycetidae</taxon>
        <taxon>Pleosporales</taxon>
        <taxon>Pleosporineae</taxon>
        <taxon>Pleosporaceae</taxon>
        <taxon>Alternaria</taxon>
        <taxon>Alternaria sect. Alternaria</taxon>
    </lineage>
</organism>
<proteinExistence type="predicted"/>
<dbReference type="InterPro" id="IPR010730">
    <property type="entry name" value="HET"/>
</dbReference>
<evidence type="ECO:0000259" key="1">
    <source>
        <dbReference type="Pfam" id="PF06985"/>
    </source>
</evidence>
<evidence type="ECO:0000313" key="3">
    <source>
        <dbReference type="Proteomes" id="UP000293823"/>
    </source>
</evidence>
<comment type="caution">
    <text evidence="2">The sequence shown here is derived from an EMBL/GenBank/DDBJ whole genome shotgun (WGS) entry which is preliminary data.</text>
</comment>
<sequence>MRLLNVNTRQLEEFSGDAVPPYAILSHTWGPEEVTLQDLARQGHQQKQGYTKIEGCCQQATKEGLLWVWVDTCCIDKTSSAELSEAINSMFRWYEASKVCYAYLQDVPSASDIYAQDSAFRNSRWFTRGWTLQELLAPRLIRFYDTAWMLVSPTNTRDSSNTAGEAWIALLSDVTSIHKYFLLHRWSLRFVSAAYKFSWMAKRRTTRVEDQAYCLLGLLDINMPLLYGEGIKAFIRLQEAVLSGSDDISLLAWGYNLPCSPNDSYLATSPAAFLEHPKENFWRHRRTSRTHTTVTGRGLHIELFMVLIDAQEKIWLGIVEEQQQDGDRFASIGILLKQDLRGDGKLFARASGCPPVRIFKTGFWKGIAHTSGWKLIYIGHDGWHPFKVTESNVWDSRPLLPRLDAPSSRPSFIINISSVSIMGYSFASSWPSVLQRWPGFLDGSVLVCVGPHSNLFYMIFSNEKQEKFALKVHLRWNKYSLKSADTLFGALSGKYCVTAAEHCRGTKIGSKAPQFAKDIHWSPYLATRNIVTNENGHVCATYEGGSRKQPLVELAWKKGLYIEGG</sequence>